<protein>
    <submittedName>
        <fullName evidence="2">Uncharacterized protein</fullName>
    </submittedName>
</protein>
<evidence type="ECO:0000313" key="2">
    <source>
        <dbReference type="EMBL" id="KZN89255.1"/>
    </source>
</evidence>
<feature type="region of interest" description="Disordered" evidence="1">
    <location>
        <begin position="31"/>
        <end position="53"/>
    </location>
</feature>
<accession>A0A167UGM8</accession>
<evidence type="ECO:0000256" key="1">
    <source>
        <dbReference type="SAM" id="MobiDB-lite"/>
    </source>
</evidence>
<reference evidence="2" key="1">
    <citation type="journal article" date="2014" name="Genome Announc.">
        <title>Complete sequencing and chromosome-scale genome assembly of the industrial progenitor strain P2niaD18 from the penicillin producer Penicillium chrysogenum.</title>
        <authorList>
            <person name="Specht T."/>
            <person name="Dahlmann T.A."/>
            <person name="Zadra I."/>
            <person name="Kurnsteiner H."/>
            <person name="Kuck U."/>
        </authorList>
    </citation>
    <scope>NUCLEOTIDE SEQUENCE [LARGE SCALE GENOMIC DNA]</scope>
    <source>
        <strain evidence="2">P2niaD18</strain>
    </source>
</reference>
<dbReference type="EMBL" id="CM002799">
    <property type="protein sequence ID" value="KZN89255.1"/>
    <property type="molecule type" value="Genomic_DNA"/>
</dbReference>
<dbReference type="AlphaFoldDB" id="A0A167UGM8"/>
<name>A0A167UGM8_PENCH</name>
<sequence>MARVTGEEPPKSYVSEEQLHDIIAECRKRLQASSKSLSDPNNSMDTANFNMGQ</sequence>
<dbReference type="Proteomes" id="UP000076449">
    <property type="component" value="Chromosome II"/>
</dbReference>
<organism evidence="2">
    <name type="scientific">Penicillium chrysogenum</name>
    <name type="common">Penicillium notatum</name>
    <dbReference type="NCBI Taxonomy" id="5076"/>
    <lineage>
        <taxon>Eukaryota</taxon>
        <taxon>Fungi</taxon>
        <taxon>Dikarya</taxon>
        <taxon>Ascomycota</taxon>
        <taxon>Pezizomycotina</taxon>
        <taxon>Eurotiomycetes</taxon>
        <taxon>Eurotiomycetidae</taxon>
        <taxon>Eurotiales</taxon>
        <taxon>Aspergillaceae</taxon>
        <taxon>Penicillium</taxon>
        <taxon>Penicillium chrysogenum species complex</taxon>
    </lineage>
</organism>
<gene>
    <name evidence="2" type="ORF">EN45_078500</name>
</gene>
<proteinExistence type="predicted"/>